<reference evidence="10" key="1">
    <citation type="submission" date="2015-12" db="EMBL/GenBank/DDBJ databases">
        <title>De novo transcriptome assembly of four potential Pierce s Disease insect vectors from Arizona vineyards.</title>
        <authorList>
            <person name="Tassone E.E."/>
        </authorList>
    </citation>
    <scope>NUCLEOTIDE SEQUENCE</scope>
</reference>
<feature type="transmembrane region" description="Helical" evidence="5">
    <location>
        <begin position="405"/>
        <end position="423"/>
    </location>
</feature>
<feature type="transmembrane region" description="Helical" evidence="5">
    <location>
        <begin position="239"/>
        <end position="262"/>
    </location>
</feature>
<dbReference type="EMBL" id="GEDC01029208">
    <property type="protein sequence ID" value="JAS08090.1"/>
    <property type="molecule type" value="Transcribed_RNA"/>
</dbReference>
<organism evidence="10">
    <name type="scientific">Clastoptera arizonana</name>
    <name type="common">Arizona spittle bug</name>
    <dbReference type="NCBI Taxonomy" id="38151"/>
    <lineage>
        <taxon>Eukaryota</taxon>
        <taxon>Metazoa</taxon>
        <taxon>Ecdysozoa</taxon>
        <taxon>Arthropoda</taxon>
        <taxon>Hexapoda</taxon>
        <taxon>Insecta</taxon>
        <taxon>Pterygota</taxon>
        <taxon>Neoptera</taxon>
        <taxon>Paraneoptera</taxon>
        <taxon>Hemiptera</taxon>
        <taxon>Auchenorrhyncha</taxon>
        <taxon>Cercopoidea</taxon>
        <taxon>Clastopteridae</taxon>
        <taxon>Clastoptera</taxon>
    </lineage>
</organism>
<feature type="transmembrane region" description="Helical" evidence="5">
    <location>
        <begin position="379"/>
        <end position="398"/>
    </location>
</feature>
<dbReference type="InterPro" id="IPR002645">
    <property type="entry name" value="STAS_dom"/>
</dbReference>
<dbReference type="PANTHER" id="PTHR11814">
    <property type="entry name" value="SULFATE TRANSPORTER"/>
    <property type="match status" value="1"/>
</dbReference>
<dbReference type="InterPro" id="IPR001902">
    <property type="entry name" value="SLC26A/SulP_fam"/>
</dbReference>
<dbReference type="EMBL" id="GEDC01024724">
    <property type="protein sequence ID" value="JAS12574.1"/>
    <property type="molecule type" value="Transcribed_RNA"/>
</dbReference>
<proteinExistence type="predicted"/>
<dbReference type="Gene3D" id="3.30.750.24">
    <property type="entry name" value="STAS domain"/>
    <property type="match status" value="1"/>
</dbReference>
<comment type="subcellular location">
    <subcellularLocation>
        <location evidence="1">Membrane</location>
        <topology evidence="1">Multi-pass membrane protein</topology>
    </subcellularLocation>
</comment>
<dbReference type="PROSITE" id="PS50801">
    <property type="entry name" value="STAS"/>
    <property type="match status" value="1"/>
</dbReference>
<dbReference type="Pfam" id="PF01740">
    <property type="entry name" value="STAS"/>
    <property type="match status" value="1"/>
</dbReference>
<evidence type="ECO:0000256" key="4">
    <source>
        <dbReference type="ARBA" id="ARBA00023136"/>
    </source>
</evidence>
<name>A0A1B6E3L6_9HEMI</name>
<gene>
    <name evidence="8" type="ORF">g.16392</name>
    <name evidence="9" type="ORF">g.16399</name>
    <name evidence="7" type="ORF">g.16407</name>
    <name evidence="10" type="ORF">g.16414</name>
</gene>
<evidence type="ECO:0000256" key="3">
    <source>
        <dbReference type="ARBA" id="ARBA00022989"/>
    </source>
</evidence>
<dbReference type="EMBL" id="GEDC01018580">
    <property type="protein sequence ID" value="JAS18718.1"/>
    <property type="molecule type" value="Transcribed_RNA"/>
</dbReference>
<keyword evidence="3 5" id="KW-1133">Transmembrane helix</keyword>
<keyword evidence="2 5" id="KW-0812">Transmembrane</keyword>
<evidence type="ECO:0000313" key="10">
    <source>
        <dbReference type="EMBL" id="JAS32489.1"/>
    </source>
</evidence>
<accession>A0A1B6E3L6</accession>
<evidence type="ECO:0000256" key="1">
    <source>
        <dbReference type="ARBA" id="ARBA00004141"/>
    </source>
</evidence>
<dbReference type="CDD" id="cd07042">
    <property type="entry name" value="STAS_SulP_like_sulfate_transporter"/>
    <property type="match status" value="1"/>
</dbReference>
<feature type="transmembrane region" description="Helical" evidence="5">
    <location>
        <begin position="342"/>
        <end position="359"/>
    </location>
</feature>
<feature type="transmembrane region" description="Helical" evidence="5">
    <location>
        <begin position="119"/>
        <end position="142"/>
    </location>
</feature>
<keyword evidence="4 5" id="KW-0472">Membrane</keyword>
<dbReference type="InterPro" id="IPR011547">
    <property type="entry name" value="SLC26A/SulP_dom"/>
</dbReference>
<dbReference type="GO" id="GO:0016020">
    <property type="term" value="C:membrane"/>
    <property type="evidence" value="ECO:0007669"/>
    <property type="project" value="UniProtKB-SubCell"/>
</dbReference>
<evidence type="ECO:0000313" key="8">
    <source>
        <dbReference type="EMBL" id="JAS12574.1"/>
    </source>
</evidence>
<feature type="transmembrane region" description="Helical" evidence="5">
    <location>
        <begin position="308"/>
        <end position="330"/>
    </location>
</feature>
<dbReference type="InterPro" id="IPR036513">
    <property type="entry name" value="STAS_dom_sf"/>
</dbReference>
<feature type="domain" description="STAS" evidence="6">
    <location>
        <begin position="492"/>
        <end position="568"/>
    </location>
</feature>
<feature type="transmembrane region" description="Helical" evidence="5">
    <location>
        <begin position="49"/>
        <end position="68"/>
    </location>
</feature>
<evidence type="ECO:0000256" key="2">
    <source>
        <dbReference type="ARBA" id="ARBA00022692"/>
    </source>
</evidence>
<dbReference type="Pfam" id="PF00916">
    <property type="entry name" value="Sulfate_transp"/>
    <property type="match status" value="1"/>
</dbReference>
<feature type="transmembrane region" description="Helical" evidence="5">
    <location>
        <begin position="201"/>
        <end position="218"/>
    </location>
</feature>
<feature type="transmembrane region" description="Helical" evidence="5">
    <location>
        <begin position="435"/>
        <end position="467"/>
    </location>
</feature>
<sequence length="628" mass="70097">MEVETAVLQKKNTNETQKEEKYWQYHIRKRIYRHVPITLWIQRYNKMDGLADVIAGVTLGLTLIPQSIAYSALAGVSPQYGLYSAFMGCFVYVIFGSIKEVSIGPTSLMSLLTYEYTRNLTPDFVVVMCFLVGCVEFLMGFFRLGFLVDYISVPVTSGFQTATSLIIIVSQMKGILGVKFHSSGFMDNLCKLFIHANETKFSGDFALGISCIIFLIFMRKLKDIPISEDTTKKKVLKHTLWLLSTSRNFLIVVITSTIAFGFEYNGKEAPFALTKNVRSGLPPFQFPTPPTVDNHTYMWTELLIHPEFRNSIVVIPVIAVLANVAIAKAFTTEGTIDATQEMFALSFCNILGSFFQSMPTCGAFTRSAVANASGVRTPLAGLYSGILTVLALTFLTPYFHLIPRATLSAVLITAVVFLIDWEICKPLWTISKKELFVVVFTLITCLSFGVEFGLFVGVCVTVLNLVFKWARPEIDIETILIHNNSNTVEYNLVRPSMSVYFPAVDLVCNKVIKSAARPVVVDCHHFSNVDYTAAKALSTLIRTFKDRGQTLIFFHISPKLCRTLQHAGCESLVHANTDGELYSLLFGYDLADFSDKPFQVLRGIECIANSKDAVPLLKSPQRRMSALE</sequence>
<dbReference type="EMBL" id="GEDC01004809">
    <property type="protein sequence ID" value="JAS32489.1"/>
    <property type="molecule type" value="Transcribed_RNA"/>
</dbReference>
<evidence type="ECO:0000256" key="5">
    <source>
        <dbReference type="SAM" id="Phobius"/>
    </source>
</evidence>
<protein>
    <recommendedName>
        <fullName evidence="6">STAS domain-containing protein</fullName>
    </recommendedName>
</protein>
<evidence type="ECO:0000313" key="7">
    <source>
        <dbReference type="EMBL" id="JAS08090.1"/>
    </source>
</evidence>
<evidence type="ECO:0000313" key="9">
    <source>
        <dbReference type="EMBL" id="JAS18718.1"/>
    </source>
</evidence>
<dbReference type="GO" id="GO:0055085">
    <property type="term" value="P:transmembrane transport"/>
    <property type="evidence" value="ECO:0007669"/>
    <property type="project" value="InterPro"/>
</dbReference>
<dbReference type="SUPFAM" id="SSF52091">
    <property type="entry name" value="SpoIIaa-like"/>
    <property type="match status" value="1"/>
</dbReference>
<dbReference type="AlphaFoldDB" id="A0A1B6E3L6"/>
<evidence type="ECO:0000259" key="6">
    <source>
        <dbReference type="PROSITE" id="PS50801"/>
    </source>
</evidence>